<evidence type="ECO:0000256" key="3">
    <source>
        <dbReference type="ARBA" id="ARBA00022555"/>
    </source>
</evidence>
<dbReference type="Proteomes" id="UP000242662">
    <property type="component" value="Unassembled WGS sequence"/>
</dbReference>
<sequence>MTHITRNTFITYFGTSRVSYLEQIAEQADEMTLPVFLIGGSVRDLLLSRPHTDFDIAVEGDAPQFANHLAQTYGGQVHIHDHFQTATWINNKKIIDIASCRKEYYDHPGALPRVTRSSLTEDLARRDFSINALAVCLNCARFGELIDLYHGHNDLQTKTIRVLHPKSFQDDPTRIFRAVRFALRIDFQLDPATVSYAKNVGDALHMISADRLYTELERLTEERGLYNGSRMLDALHVWHTLFGKKPTSDAWNHVYKLNEAGKLQPFELLLALSCGAPLEKYERTKIEKRRQREWRTVSWDKVNKTTTQGELHQLLAFISDESIIFAAYALSHQDQTRLLTYVQQRKEVTCTPLLSGKDLQTLGHTPSPHFSHWLFALTCAQLNGEVTTKKEATTWLSDYIANQ</sequence>
<feature type="domain" description="Poly A polymerase head" evidence="12">
    <location>
        <begin position="36"/>
        <end position="161"/>
    </location>
</feature>
<name>A0A1G6GN25_9BACI</name>
<keyword evidence="6" id="KW-0548">Nucleotidyltransferase</keyword>
<comment type="similarity">
    <text evidence="2 11">Belongs to the tRNA nucleotidyltransferase/poly(A) polymerase family.</text>
</comment>
<evidence type="ECO:0000256" key="9">
    <source>
        <dbReference type="ARBA" id="ARBA00022842"/>
    </source>
</evidence>
<dbReference type="GO" id="GO:0000166">
    <property type="term" value="F:nucleotide binding"/>
    <property type="evidence" value="ECO:0007669"/>
    <property type="project" value="UniProtKB-KW"/>
</dbReference>
<dbReference type="PANTHER" id="PTHR47788:SF1">
    <property type="entry name" value="A-ADDING TRNA NUCLEOTIDYLTRANSFERASE"/>
    <property type="match status" value="1"/>
</dbReference>
<evidence type="ECO:0000256" key="6">
    <source>
        <dbReference type="ARBA" id="ARBA00022695"/>
    </source>
</evidence>
<comment type="cofactor">
    <cofactor evidence="1">
        <name>Mg(2+)</name>
        <dbReference type="ChEBI" id="CHEBI:18420"/>
    </cofactor>
</comment>
<keyword evidence="5" id="KW-0819">tRNA processing</keyword>
<dbReference type="Gene3D" id="1.10.3090.10">
    <property type="entry name" value="cca-adding enzyme, domain 2"/>
    <property type="match status" value="1"/>
</dbReference>
<reference evidence="14" key="1">
    <citation type="submission" date="2016-09" db="EMBL/GenBank/DDBJ databases">
        <authorList>
            <person name="Varghese N."/>
            <person name="Submissions S."/>
        </authorList>
    </citation>
    <scope>NUCLEOTIDE SEQUENCE [LARGE SCALE GENOMIC DNA]</scope>
    <source>
        <strain evidence="14">25nlg</strain>
    </source>
</reference>
<dbReference type="InterPro" id="IPR043519">
    <property type="entry name" value="NT_sf"/>
</dbReference>
<evidence type="ECO:0000256" key="1">
    <source>
        <dbReference type="ARBA" id="ARBA00001946"/>
    </source>
</evidence>
<dbReference type="GO" id="GO:0008033">
    <property type="term" value="P:tRNA processing"/>
    <property type="evidence" value="ECO:0007669"/>
    <property type="project" value="UniProtKB-KW"/>
</dbReference>
<keyword evidence="8" id="KW-0547">Nucleotide-binding</keyword>
<dbReference type="Pfam" id="PF01743">
    <property type="entry name" value="PolyA_pol"/>
    <property type="match status" value="1"/>
</dbReference>
<evidence type="ECO:0000256" key="11">
    <source>
        <dbReference type="RuleBase" id="RU003953"/>
    </source>
</evidence>
<evidence type="ECO:0000256" key="7">
    <source>
        <dbReference type="ARBA" id="ARBA00022723"/>
    </source>
</evidence>
<protein>
    <submittedName>
        <fullName evidence="13">Poly(A) polymerase/tRNA nucleotidyltransferase (CCA-adding enzyme)</fullName>
    </submittedName>
</protein>
<dbReference type="InterPro" id="IPR052390">
    <property type="entry name" value="tRNA_nt/polyA_polymerase"/>
</dbReference>
<dbReference type="GO" id="GO:0016779">
    <property type="term" value="F:nucleotidyltransferase activity"/>
    <property type="evidence" value="ECO:0007669"/>
    <property type="project" value="UniProtKB-KW"/>
</dbReference>
<dbReference type="RefSeq" id="WP_090774434.1">
    <property type="nucleotide sequence ID" value="NZ_FMYM01000001.1"/>
</dbReference>
<dbReference type="EMBL" id="FMYM01000001">
    <property type="protein sequence ID" value="SDB82596.1"/>
    <property type="molecule type" value="Genomic_DNA"/>
</dbReference>
<evidence type="ECO:0000313" key="14">
    <source>
        <dbReference type="Proteomes" id="UP000242662"/>
    </source>
</evidence>
<dbReference type="SUPFAM" id="SSF81891">
    <property type="entry name" value="Poly A polymerase C-terminal region-like"/>
    <property type="match status" value="1"/>
</dbReference>
<dbReference type="STRING" id="1464122.SAMN05421737_101199"/>
<evidence type="ECO:0000256" key="8">
    <source>
        <dbReference type="ARBA" id="ARBA00022741"/>
    </source>
</evidence>
<evidence type="ECO:0000259" key="12">
    <source>
        <dbReference type="Pfam" id="PF01743"/>
    </source>
</evidence>
<evidence type="ECO:0000256" key="4">
    <source>
        <dbReference type="ARBA" id="ARBA00022679"/>
    </source>
</evidence>
<dbReference type="InterPro" id="IPR002646">
    <property type="entry name" value="PolA_pol_head_dom"/>
</dbReference>
<dbReference type="OrthoDB" id="9805698at2"/>
<accession>A0A1G6GN25</accession>
<evidence type="ECO:0000256" key="2">
    <source>
        <dbReference type="ARBA" id="ARBA00007265"/>
    </source>
</evidence>
<evidence type="ECO:0000256" key="5">
    <source>
        <dbReference type="ARBA" id="ARBA00022694"/>
    </source>
</evidence>
<organism evidence="13 14">
    <name type="scientific">Shouchella lonarensis</name>
    <dbReference type="NCBI Taxonomy" id="1464122"/>
    <lineage>
        <taxon>Bacteria</taxon>
        <taxon>Bacillati</taxon>
        <taxon>Bacillota</taxon>
        <taxon>Bacilli</taxon>
        <taxon>Bacillales</taxon>
        <taxon>Bacillaceae</taxon>
        <taxon>Shouchella</taxon>
    </lineage>
</organism>
<proteinExistence type="inferred from homology"/>
<dbReference type="GO" id="GO:0046872">
    <property type="term" value="F:metal ion binding"/>
    <property type="evidence" value="ECO:0007669"/>
    <property type="project" value="UniProtKB-KW"/>
</dbReference>
<keyword evidence="7" id="KW-0479">Metal-binding</keyword>
<keyword evidence="3" id="KW-0820">tRNA-binding</keyword>
<dbReference type="SUPFAM" id="SSF81301">
    <property type="entry name" value="Nucleotidyltransferase"/>
    <property type="match status" value="1"/>
</dbReference>
<keyword evidence="10 11" id="KW-0694">RNA-binding</keyword>
<keyword evidence="4 11" id="KW-0808">Transferase</keyword>
<dbReference type="CDD" id="cd05398">
    <property type="entry name" value="NT_ClassII-CCAase"/>
    <property type="match status" value="1"/>
</dbReference>
<dbReference type="Gene3D" id="3.30.460.10">
    <property type="entry name" value="Beta Polymerase, domain 2"/>
    <property type="match status" value="1"/>
</dbReference>
<dbReference type="GO" id="GO:0000049">
    <property type="term" value="F:tRNA binding"/>
    <property type="evidence" value="ECO:0007669"/>
    <property type="project" value="UniProtKB-KW"/>
</dbReference>
<keyword evidence="14" id="KW-1185">Reference proteome</keyword>
<keyword evidence="9" id="KW-0460">Magnesium</keyword>
<dbReference type="AlphaFoldDB" id="A0A1G6GN25"/>
<gene>
    <name evidence="13" type="ORF">SAMN05421737_101199</name>
</gene>
<evidence type="ECO:0000313" key="13">
    <source>
        <dbReference type="EMBL" id="SDB82596.1"/>
    </source>
</evidence>
<dbReference type="PANTHER" id="PTHR47788">
    <property type="entry name" value="POLYA POLYMERASE"/>
    <property type="match status" value="1"/>
</dbReference>
<evidence type="ECO:0000256" key="10">
    <source>
        <dbReference type="ARBA" id="ARBA00022884"/>
    </source>
</evidence>